<accession>A0A1B9I747</accession>
<evidence type="ECO:0000313" key="2">
    <source>
        <dbReference type="EMBL" id="WWC70595.1"/>
    </source>
</evidence>
<organism evidence="1">
    <name type="scientific">Kwoniella pini CBS 10737</name>
    <dbReference type="NCBI Taxonomy" id="1296096"/>
    <lineage>
        <taxon>Eukaryota</taxon>
        <taxon>Fungi</taxon>
        <taxon>Dikarya</taxon>
        <taxon>Basidiomycota</taxon>
        <taxon>Agaricomycotina</taxon>
        <taxon>Tremellomycetes</taxon>
        <taxon>Tremellales</taxon>
        <taxon>Cryptococcaceae</taxon>
        <taxon>Kwoniella</taxon>
    </lineage>
</organism>
<reference evidence="1" key="1">
    <citation type="submission" date="2013-07" db="EMBL/GenBank/DDBJ databases">
        <title>The Genome Sequence of Cryptococcus pinus CBS10737.</title>
        <authorList>
            <consortium name="The Broad Institute Genome Sequencing Platform"/>
            <person name="Cuomo C."/>
            <person name="Litvintseva A."/>
            <person name="Chen Y."/>
            <person name="Heitman J."/>
            <person name="Sun S."/>
            <person name="Springer D."/>
            <person name="Dromer F."/>
            <person name="Young S.K."/>
            <person name="Zeng Q."/>
            <person name="Gargeya S."/>
            <person name="Fitzgerald M."/>
            <person name="Abouelleil A."/>
            <person name="Alvarado L."/>
            <person name="Berlin A.M."/>
            <person name="Chapman S.B."/>
            <person name="Dewar J."/>
            <person name="Goldberg J."/>
            <person name="Griggs A."/>
            <person name="Gujja S."/>
            <person name="Hansen M."/>
            <person name="Howarth C."/>
            <person name="Imamovic A."/>
            <person name="Larimer J."/>
            <person name="McCowan C."/>
            <person name="Murphy C."/>
            <person name="Pearson M."/>
            <person name="Priest M."/>
            <person name="Roberts A."/>
            <person name="Saif S."/>
            <person name="Shea T."/>
            <person name="Sykes S."/>
            <person name="Wortman J."/>
            <person name="Nusbaum C."/>
            <person name="Birren B."/>
        </authorList>
    </citation>
    <scope>NUCLEOTIDE SEQUENCE [LARGE SCALE GENOMIC DNA]</scope>
    <source>
        <strain evidence="1">CBS 10737</strain>
    </source>
</reference>
<dbReference type="KEGG" id="kpin:30170448"/>
<reference evidence="2" key="2">
    <citation type="submission" date="2013-07" db="EMBL/GenBank/DDBJ databases">
        <authorList>
            <consortium name="The Broad Institute Genome Sequencing Platform"/>
            <person name="Cuomo C."/>
            <person name="Litvintseva A."/>
            <person name="Chen Y."/>
            <person name="Heitman J."/>
            <person name="Sun S."/>
            <person name="Springer D."/>
            <person name="Dromer F."/>
            <person name="Young S.K."/>
            <person name="Zeng Q."/>
            <person name="Gargeya S."/>
            <person name="Fitzgerald M."/>
            <person name="Abouelleil A."/>
            <person name="Alvarado L."/>
            <person name="Berlin A.M."/>
            <person name="Chapman S.B."/>
            <person name="Dewar J."/>
            <person name="Goldberg J."/>
            <person name="Griggs A."/>
            <person name="Gujja S."/>
            <person name="Hansen M."/>
            <person name="Howarth C."/>
            <person name="Imamovic A."/>
            <person name="Larimer J."/>
            <person name="McCowan C."/>
            <person name="Murphy C."/>
            <person name="Pearson M."/>
            <person name="Priest M."/>
            <person name="Roberts A."/>
            <person name="Saif S."/>
            <person name="Shea T."/>
            <person name="Sykes S."/>
            <person name="Wortman J."/>
            <person name="Nusbaum C."/>
            <person name="Birren B."/>
        </authorList>
    </citation>
    <scope>NUCLEOTIDE SEQUENCE</scope>
    <source>
        <strain evidence="2">CBS 10737</strain>
    </source>
</reference>
<protein>
    <recommendedName>
        <fullName evidence="4">F-box domain-containing protein</fullName>
    </recommendedName>
</protein>
<dbReference type="EMBL" id="KV700115">
    <property type="protein sequence ID" value="OCF51365.1"/>
    <property type="molecule type" value="Genomic_DNA"/>
</dbReference>
<evidence type="ECO:0000313" key="1">
    <source>
        <dbReference type="EMBL" id="OCF51365.1"/>
    </source>
</evidence>
<sequence>MSHLNQEYLLPHFNEIVVTNFFFLKPSSPKFPEDILDSIFDTFTSMNFDYLKTAVLINKSMYNRYSPRLYRHVSFNQYTISSFQLPELPKRFKTLCQTITHLSICDKEASQGIAQILSSIPKRISTTLFKNVEYLILKDEVMRFLHKTDRHIKDNNSEFDSKQIVEILGKFLKPKHLCIEKLNSCDDKECATLKECDKKDPNLPEIWKLEILKKNWNLNSITFHNDIGSKRVIFSIIINQRFFLTQIPPRTTWFPWMEDYPTNSILISSTHKPFNFYPKKY</sequence>
<dbReference type="Proteomes" id="UP000094020">
    <property type="component" value="Chromosome 6"/>
</dbReference>
<name>A0A1B9I747_9TREE</name>
<evidence type="ECO:0008006" key="4">
    <source>
        <dbReference type="Google" id="ProtNLM"/>
    </source>
</evidence>
<evidence type="ECO:0000313" key="3">
    <source>
        <dbReference type="Proteomes" id="UP000094020"/>
    </source>
</evidence>
<dbReference type="RefSeq" id="XP_019012584.1">
    <property type="nucleotide sequence ID" value="XM_019153844.1"/>
</dbReference>
<dbReference type="EMBL" id="CP144524">
    <property type="protein sequence ID" value="WWC70595.1"/>
    <property type="molecule type" value="Genomic_DNA"/>
</dbReference>
<gene>
    <name evidence="1" type="ORF">I206_02079</name>
    <name evidence="2" type="ORF">I206_104546</name>
</gene>
<reference evidence="2" key="4">
    <citation type="submission" date="2024-02" db="EMBL/GenBank/DDBJ databases">
        <title>Comparative genomics of Cryptococcus and Kwoniella reveals pathogenesis evolution and contrasting modes of karyotype evolution via chromosome fusion or intercentromeric recombination.</title>
        <authorList>
            <person name="Coelho M.A."/>
            <person name="David-Palma M."/>
            <person name="Shea T."/>
            <person name="Bowers K."/>
            <person name="McGinley-Smith S."/>
            <person name="Mohammad A.W."/>
            <person name="Gnirke A."/>
            <person name="Yurkov A.M."/>
            <person name="Nowrousian M."/>
            <person name="Sun S."/>
            <person name="Cuomo C.A."/>
            <person name="Heitman J."/>
        </authorList>
    </citation>
    <scope>NUCLEOTIDE SEQUENCE</scope>
    <source>
        <strain evidence="2">CBS 10737</strain>
    </source>
</reference>
<dbReference type="GeneID" id="30170448"/>
<proteinExistence type="predicted"/>
<reference evidence="1" key="3">
    <citation type="submission" date="2016-07" db="EMBL/GenBank/DDBJ databases">
        <title>Evolution of pathogenesis and genome organization in the Tremellales.</title>
        <authorList>
            <person name="Cuomo C."/>
            <person name="Litvintseva A."/>
            <person name="Heitman J."/>
            <person name="Chen Y."/>
            <person name="Sun S."/>
            <person name="Springer D."/>
            <person name="Dromer F."/>
            <person name="Young S."/>
            <person name="Zeng Q."/>
            <person name="Chapman S."/>
            <person name="Gujja S."/>
            <person name="Saif S."/>
            <person name="Birren B."/>
        </authorList>
    </citation>
    <scope>NUCLEOTIDE SEQUENCE</scope>
    <source>
        <strain evidence="1">CBS 10737</strain>
    </source>
</reference>
<dbReference type="OrthoDB" id="2563332at2759"/>
<dbReference type="AlphaFoldDB" id="A0A1B9I747"/>
<keyword evidence="3" id="KW-1185">Reference proteome</keyword>